<evidence type="ECO:0000256" key="6">
    <source>
        <dbReference type="ARBA" id="ARBA00023136"/>
    </source>
</evidence>
<dbReference type="Proteomes" id="UP000265566">
    <property type="component" value="Chromosome 5"/>
</dbReference>
<dbReference type="PANTHER" id="PTHR48020:SF35">
    <property type="entry name" value="SUGAR TRANSPORTER"/>
    <property type="match status" value="1"/>
</dbReference>
<feature type="transmembrane region" description="Helical" evidence="7">
    <location>
        <begin position="636"/>
        <end position="657"/>
    </location>
</feature>
<reference evidence="9" key="1">
    <citation type="journal article" date="2018" name="Nat. Plants">
        <title>Whole-genome landscape of Medicago truncatula symbiotic genes.</title>
        <authorList>
            <person name="Pecrix Y."/>
            <person name="Gamas P."/>
            <person name="Carrere S."/>
        </authorList>
    </citation>
    <scope>NUCLEOTIDE SEQUENCE</scope>
    <source>
        <tissue evidence="9">Leaves</tissue>
    </source>
</reference>
<dbReference type="PANTHER" id="PTHR48020">
    <property type="entry name" value="PROTON MYO-INOSITOL COTRANSPORTER"/>
    <property type="match status" value="1"/>
</dbReference>
<dbReference type="InterPro" id="IPR020846">
    <property type="entry name" value="MFS_dom"/>
</dbReference>
<feature type="transmembrane region" description="Helical" evidence="7">
    <location>
        <begin position="29"/>
        <end position="60"/>
    </location>
</feature>
<dbReference type="EMBL" id="PSQE01000005">
    <property type="protein sequence ID" value="RHN55574.1"/>
    <property type="molecule type" value="Genomic_DNA"/>
</dbReference>
<dbReference type="Gene3D" id="1.20.1250.20">
    <property type="entry name" value="MFS general substrate transporter like domains"/>
    <property type="match status" value="2"/>
</dbReference>
<comment type="caution">
    <text evidence="9">The sequence shown here is derived from an EMBL/GenBank/DDBJ whole genome shotgun (WGS) entry which is preliminary data.</text>
</comment>
<keyword evidence="5 7" id="KW-1133">Transmembrane helix</keyword>
<feature type="transmembrane region" description="Helical" evidence="7">
    <location>
        <begin position="72"/>
        <end position="91"/>
    </location>
</feature>
<feature type="transmembrane region" description="Helical" evidence="7">
    <location>
        <begin position="603"/>
        <end position="624"/>
    </location>
</feature>
<dbReference type="InterPro" id="IPR005829">
    <property type="entry name" value="Sugar_transporter_CS"/>
</dbReference>
<dbReference type="InterPro" id="IPR003663">
    <property type="entry name" value="Sugar/inositol_transpt"/>
</dbReference>
<gene>
    <name evidence="9" type="ORF">MtrunA17_Chr5g0419321</name>
</gene>
<dbReference type="Gramene" id="rna30775">
    <property type="protein sequence ID" value="RHN55574.1"/>
    <property type="gene ID" value="gene30775"/>
</dbReference>
<proteinExistence type="inferred from homology"/>
<keyword evidence="4 7" id="KW-0812">Transmembrane</keyword>
<feature type="domain" description="Major facilitator superfamily (MFS) profile" evidence="8">
    <location>
        <begin position="7"/>
        <end position="724"/>
    </location>
</feature>
<evidence type="ECO:0000256" key="4">
    <source>
        <dbReference type="ARBA" id="ARBA00022692"/>
    </source>
</evidence>
<dbReference type="InterPro" id="IPR005828">
    <property type="entry name" value="MFS_sugar_transport-like"/>
</dbReference>
<dbReference type="AlphaFoldDB" id="A0A396HUD4"/>
<dbReference type="PRINTS" id="PR00171">
    <property type="entry name" value="SUGRTRNSPORT"/>
</dbReference>
<dbReference type="PROSITE" id="PS00216">
    <property type="entry name" value="SUGAR_TRANSPORT_1"/>
    <property type="match status" value="2"/>
</dbReference>
<feature type="transmembrane region" description="Helical" evidence="7">
    <location>
        <begin position="669"/>
        <end position="689"/>
    </location>
</feature>
<evidence type="ECO:0000256" key="2">
    <source>
        <dbReference type="ARBA" id="ARBA00010992"/>
    </source>
</evidence>
<keyword evidence="3" id="KW-0813">Transport</keyword>
<dbReference type="Pfam" id="PF00083">
    <property type="entry name" value="Sugar_tr"/>
    <property type="match status" value="2"/>
</dbReference>
<comment type="similarity">
    <text evidence="2">Belongs to the major facilitator superfamily. Sugar transporter (TC 2.A.1.1) family.</text>
</comment>
<evidence type="ECO:0000259" key="8">
    <source>
        <dbReference type="PROSITE" id="PS50850"/>
    </source>
</evidence>
<dbReference type="GO" id="GO:0016020">
    <property type="term" value="C:membrane"/>
    <property type="evidence" value="ECO:0007669"/>
    <property type="project" value="UniProtKB-SubCell"/>
</dbReference>
<name>A0A396HUD4_MEDTR</name>
<evidence type="ECO:0000256" key="1">
    <source>
        <dbReference type="ARBA" id="ARBA00004141"/>
    </source>
</evidence>
<evidence type="ECO:0000256" key="3">
    <source>
        <dbReference type="ARBA" id="ARBA00022448"/>
    </source>
</evidence>
<comment type="subcellular location">
    <subcellularLocation>
        <location evidence="1">Membrane</location>
        <topology evidence="1">Multi-pass membrane protein</topology>
    </subcellularLocation>
</comment>
<dbReference type="GO" id="GO:0022857">
    <property type="term" value="F:transmembrane transporter activity"/>
    <property type="evidence" value="ECO:0007669"/>
    <property type="project" value="InterPro"/>
</dbReference>
<feature type="transmembrane region" description="Helical" evidence="7">
    <location>
        <begin position="167"/>
        <end position="187"/>
    </location>
</feature>
<dbReference type="PROSITE" id="PS50850">
    <property type="entry name" value="MFS"/>
    <property type="match status" value="1"/>
</dbReference>
<feature type="transmembrane region" description="Helical" evidence="7">
    <location>
        <begin position="193"/>
        <end position="213"/>
    </location>
</feature>
<accession>A0A396HUD4</accession>
<sequence>MMEVVIIAAAATLGNLLNGWESSTIAGFFFLLFQSFLICLYSIFSLKCVFASCAGAMTYIKQEFELEKNPTLEGLIVSVSFITATVVTMFSGTISDLVGRRPMLITSSVMYIIGGLVMLWARNVTVILLSRIIKGAAVALAVTFNPLYISEIAPPDIRGQLNTLPQFSCSVGMFLAYILVFIISLMPSPSWRVMLSVISIPSVVYFLLTVFYLPESPRWLVSKGRIVEAEKVLKRLRRVNDVSGELALLAEGLSPGGEDMSIEEYVVSPASEILVNKEDGKDYIKLYGANEEVTMVAQVNGQGSMLSRSMLSMHESMASRSILSQQGSISSQTASNFKDPIVNLFGSLHESTLIENSRLNSMLINNANSISSTGDLESSPFGTSDSLRAPLNPFHGNADRAYGSKDMLSMRSNSSLVHGNDVEIPRNTDIGGGWKLVYKSTDDAMGGKREGLQRVYMHVDPSAAAVSQSPHISVVSTSGNDIDMAMDSGEAFQAAGIVSRSALSMSEVVAKGPKWRTLLEPGVKRALIVGIGLQILQQAAGINGFLFYAPQILEQAGVGSLLSNLGISSISASFLVNIITSFCMLPCIAISVRLMDVAGRRSIMLYTIPILIICLLVLVLRQFFQLNPVLDASISAISVVVYESVFCMGLAIIPAIICSEIFPTSVRGICISLTSLTNWTCMLVVTLTFPYLLQLLSLGGVFSLFVGGCISSWIFVYLKVPETKGMPLEIITEFFAIGAKPGTDPAEFGMED</sequence>
<dbReference type="InterPro" id="IPR050814">
    <property type="entry name" value="Myo-inositol_Transporter"/>
</dbReference>
<evidence type="ECO:0000256" key="7">
    <source>
        <dbReference type="SAM" id="Phobius"/>
    </source>
</evidence>
<evidence type="ECO:0000256" key="5">
    <source>
        <dbReference type="ARBA" id="ARBA00022989"/>
    </source>
</evidence>
<organism evidence="9">
    <name type="scientific">Medicago truncatula</name>
    <name type="common">Barrel medic</name>
    <name type="synonym">Medicago tribuloides</name>
    <dbReference type="NCBI Taxonomy" id="3880"/>
    <lineage>
        <taxon>Eukaryota</taxon>
        <taxon>Viridiplantae</taxon>
        <taxon>Streptophyta</taxon>
        <taxon>Embryophyta</taxon>
        <taxon>Tracheophyta</taxon>
        <taxon>Spermatophyta</taxon>
        <taxon>Magnoliopsida</taxon>
        <taxon>eudicotyledons</taxon>
        <taxon>Gunneridae</taxon>
        <taxon>Pentapetalae</taxon>
        <taxon>rosids</taxon>
        <taxon>fabids</taxon>
        <taxon>Fabales</taxon>
        <taxon>Fabaceae</taxon>
        <taxon>Papilionoideae</taxon>
        <taxon>50 kb inversion clade</taxon>
        <taxon>NPAAA clade</taxon>
        <taxon>Hologalegina</taxon>
        <taxon>IRL clade</taxon>
        <taxon>Trifolieae</taxon>
        <taxon>Medicago</taxon>
    </lineage>
</organism>
<feature type="transmembrane region" description="Helical" evidence="7">
    <location>
        <begin position="103"/>
        <end position="121"/>
    </location>
</feature>
<feature type="transmembrane region" description="Helical" evidence="7">
    <location>
        <begin position="695"/>
        <end position="718"/>
    </location>
</feature>
<evidence type="ECO:0000313" key="9">
    <source>
        <dbReference type="EMBL" id="RHN55574.1"/>
    </source>
</evidence>
<dbReference type="SUPFAM" id="SSF103473">
    <property type="entry name" value="MFS general substrate transporter"/>
    <property type="match status" value="1"/>
</dbReference>
<feature type="transmembrane region" description="Helical" evidence="7">
    <location>
        <begin position="569"/>
        <end position="591"/>
    </location>
</feature>
<protein>
    <submittedName>
        <fullName evidence="9">Putative major facilitator, sugar transporter, major facilitator superfamily</fullName>
    </submittedName>
</protein>
<keyword evidence="9" id="KW-0762">Sugar transport</keyword>
<dbReference type="InterPro" id="IPR036259">
    <property type="entry name" value="MFS_trans_sf"/>
</dbReference>
<keyword evidence="6 7" id="KW-0472">Membrane</keyword>